<dbReference type="InterPro" id="IPR002052">
    <property type="entry name" value="DNA_methylase_N6_adenine_CS"/>
</dbReference>
<comment type="caution">
    <text evidence="1">The sequence shown here is derived from an EMBL/GenBank/DDBJ whole genome shotgun (WGS) entry which is preliminary data.</text>
</comment>
<evidence type="ECO:0000313" key="1">
    <source>
        <dbReference type="EMBL" id="KKM77395.1"/>
    </source>
</evidence>
<dbReference type="Gene3D" id="3.40.50.150">
    <property type="entry name" value="Vaccinia Virus protein VP39"/>
    <property type="match status" value="1"/>
</dbReference>
<dbReference type="SUPFAM" id="SSF53335">
    <property type="entry name" value="S-adenosyl-L-methionine-dependent methyltransferases"/>
    <property type="match status" value="1"/>
</dbReference>
<dbReference type="InterPro" id="IPR029063">
    <property type="entry name" value="SAM-dependent_MTases_sf"/>
</dbReference>
<dbReference type="GO" id="GO:0003676">
    <property type="term" value="F:nucleic acid binding"/>
    <property type="evidence" value="ECO:0007669"/>
    <property type="project" value="InterPro"/>
</dbReference>
<organism evidence="1">
    <name type="scientific">marine sediment metagenome</name>
    <dbReference type="NCBI Taxonomy" id="412755"/>
    <lineage>
        <taxon>unclassified sequences</taxon>
        <taxon>metagenomes</taxon>
        <taxon>ecological metagenomes</taxon>
    </lineage>
</organism>
<gene>
    <name evidence="1" type="ORF">LCGC14_1370490</name>
</gene>
<reference evidence="1" key="1">
    <citation type="journal article" date="2015" name="Nature">
        <title>Complex archaea that bridge the gap between prokaryotes and eukaryotes.</title>
        <authorList>
            <person name="Spang A."/>
            <person name="Saw J.H."/>
            <person name="Jorgensen S.L."/>
            <person name="Zaremba-Niedzwiedzka K."/>
            <person name="Martijn J."/>
            <person name="Lind A.E."/>
            <person name="van Eijk R."/>
            <person name="Schleper C."/>
            <person name="Guy L."/>
            <person name="Ettema T.J."/>
        </authorList>
    </citation>
    <scope>NUCLEOTIDE SEQUENCE</scope>
</reference>
<accession>A0A0F9MKR6</accession>
<sequence length="719" mass="83543">MTEIKYKDEADLQRKIVKIFNTSGYQFEKAPSPYFCDIFDKIRKIYLEVKPEHFAPAQLLYGIAKEGIKDENLRNVKYIGLACSYEVRFYKAPAYDIILNFAKKIDPEFSTPPSNIQAQQLHNEAFKLLGDHWKIYTYSGELNLDEPTLDIFIDEENYKYFKTIFKKYHIDASRFLTYIADIHSNNQKIKINNEGKIININTGRFFRNSDREQRSMRDFTGEIDYLPIKTYRDKALFESIKIRVNDVRNLLHQIDRLEPLETRRIRGRFFTKEHIGVEIADIVKRLSPDYVIEPYVGAGALIEPIIENFKGAANDINKGFIDILRKQYKGYDWVFTNFNTITTKTEDLFKLWKILENTNLLIITNPPFGTSSTNIQASKKGEIKIGKSRKTHIDYAGLDQLYGKGDLVIPAIGKLIEIIKKNKKGHLSFFSPAGIFCGRRGYIKLLTNLIKDFEFIEGHIFSGKDFNSVSKRKPITFTLWKYKKNCRTKLESLFFIYEERIINLKKTPLLKDGWHYRLGNKYVKNKTKNALGVARNERFNTPNGKHFGTDFKEGSGAELAIENLEIDLNIPHIPTLLIYGLWSVSVGHRAIAQHPIYMDNAYVHLPDFSKAETFEILALTSIYVLLTEIINDNRYSKGHIGFSGMNRIFKFGNFTAGVRYLLENYGYIKLNGVSLMEVFNLLKKEPDISKIEKNYRSLIKVKIIKKLDDIKYWDFIPIP</sequence>
<dbReference type="PROSITE" id="PS00092">
    <property type="entry name" value="N6_MTASE"/>
    <property type="match status" value="1"/>
</dbReference>
<dbReference type="AlphaFoldDB" id="A0A0F9MKR6"/>
<proteinExistence type="predicted"/>
<protein>
    <submittedName>
        <fullName evidence="1">Uncharacterized protein</fullName>
    </submittedName>
</protein>
<dbReference type="EMBL" id="LAZR01008648">
    <property type="protein sequence ID" value="KKM77395.1"/>
    <property type="molecule type" value="Genomic_DNA"/>
</dbReference>
<name>A0A0F9MKR6_9ZZZZ</name>
<dbReference type="GO" id="GO:0008168">
    <property type="term" value="F:methyltransferase activity"/>
    <property type="evidence" value="ECO:0007669"/>
    <property type="project" value="InterPro"/>
</dbReference>
<dbReference type="GO" id="GO:0032259">
    <property type="term" value="P:methylation"/>
    <property type="evidence" value="ECO:0007669"/>
    <property type="project" value="InterPro"/>
</dbReference>